<dbReference type="SUPFAM" id="SSF53850">
    <property type="entry name" value="Periplasmic binding protein-like II"/>
    <property type="match status" value="1"/>
</dbReference>
<dbReference type="CDD" id="cd01072">
    <property type="entry name" value="PBP2_SMa0082_like"/>
    <property type="match status" value="1"/>
</dbReference>
<feature type="domain" description="Solute-binding protein family 3/N-terminal" evidence="4">
    <location>
        <begin position="41"/>
        <end position="258"/>
    </location>
</feature>
<evidence type="ECO:0000256" key="1">
    <source>
        <dbReference type="ARBA" id="ARBA00010333"/>
    </source>
</evidence>
<dbReference type="GO" id="GO:0016020">
    <property type="term" value="C:membrane"/>
    <property type="evidence" value="ECO:0007669"/>
    <property type="project" value="InterPro"/>
</dbReference>
<dbReference type="PANTHER" id="PTHR35936">
    <property type="entry name" value="MEMBRANE-BOUND LYTIC MUREIN TRANSGLYCOSYLASE F"/>
    <property type="match status" value="1"/>
</dbReference>
<organism evidence="6 7">
    <name type="scientific">Modicisalibacter muralis</name>
    <dbReference type="NCBI Taxonomy" id="119000"/>
    <lineage>
        <taxon>Bacteria</taxon>
        <taxon>Pseudomonadati</taxon>
        <taxon>Pseudomonadota</taxon>
        <taxon>Gammaproteobacteria</taxon>
        <taxon>Oceanospirillales</taxon>
        <taxon>Halomonadaceae</taxon>
        <taxon>Modicisalibacter</taxon>
    </lineage>
</organism>
<keyword evidence="2 3" id="KW-0732">Signal</keyword>
<feature type="chain" id="PRO_5011626951" evidence="3">
    <location>
        <begin position="29"/>
        <end position="273"/>
    </location>
</feature>
<dbReference type="InterPro" id="IPR001320">
    <property type="entry name" value="Iontro_rcpt_C"/>
</dbReference>
<dbReference type="SMART" id="SM00062">
    <property type="entry name" value="PBPb"/>
    <property type="match status" value="1"/>
</dbReference>
<evidence type="ECO:0000313" key="6">
    <source>
        <dbReference type="EMBL" id="SDL81166.1"/>
    </source>
</evidence>
<feature type="signal peptide" evidence="3">
    <location>
        <begin position="1"/>
        <end position="28"/>
    </location>
</feature>
<dbReference type="Gene3D" id="3.40.190.10">
    <property type="entry name" value="Periplasmic binding protein-like II"/>
    <property type="match status" value="2"/>
</dbReference>
<gene>
    <name evidence="6" type="ORF">SAMN05661010_02632</name>
</gene>
<name>A0A1G9N3L6_9GAMM</name>
<sequence length="273" mass="29775">MMKYFRHTLATLAAIGVMAGTGFSPAQAQTLEKIKDSGQMSIGMLVDFPPYGILNEQNQPDGYDADVAKLLAEDMGAELTLVPVTGPNRIPYLLGGRVDLLVASLGITPDRAKRVDYSEPYAAIVVYLYGQTDIDIPDAEAMQGKTIGVARGSTQDVAVTNLAPEGATIQRFPSDAAAVQALLAGQVQAVGVSGTVIHHIEQRAPDRFDKKFVLREQVQSIAFRPGDDELRARVNEFLGRVKENGKLDEVHQKWLDSPLPDVLYDYDKEIPHQ</sequence>
<dbReference type="AlphaFoldDB" id="A0A1G9N3L6"/>
<keyword evidence="7" id="KW-1185">Reference proteome</keyword>
<evidence type="ECO:0000256" key="3">
    <source>
        <dbReference type="SAM" id="SignalP"/>
    </source>
</evidence>
<dbReference type="RefSeq" id="WP_217636588.1">
    <property type="nucleotide sequence ID" value="NZ_FNGI01000007.1"/>
</dbReference>
<reference evidence="6 7" key="1">
    <citation type="submission" date="2016-10" db="EMBL/GenBank/DDBJ databases">
        <authorList>
            <person name="de Groot N.N."/>
        </authorList>
    </citation>
    <scope>NUCLEOTIDE SEQUENCE [LARGE SCALE GENOMIC DNA]</scope>
    <source>
        <strain evidence="6 7">DSM 14789</strain>
    </source>
</reference>
<evidence type="ECO:0000313" key="7">
    <source>
        <dbReference type="Proteomes" id="UP000198654"/>
    </source>
</evidence>
<evidence type="ECO:0000259" key="4">
    <source>
        <dbReference type="SMART" id="SM00062"/>
    </source>
</evidence>
<accession>A0A1G9N3L6</accession>
<dbReference type="SMART" id="SM00079">
    <property type="entry name" value="PBPe"/>
    <property type="match status" value="1"/>
</dbReference>
<dbReference type="EMBL" id="FNGI01000007">
    <property type="protein sequence ID" value="SDL81166.1"/>
    <property type="molecule type" value="Genomic_DNA"/>
</dbReference>
<dbReference type="InterPro" id="IPR001638">
    <property type="entry name" value="Solute-binding_3/MltF_N"/>
</dbReference>
<proteinExistence type="inferred from homology"/>
<evidence type="ECO:0000256" key="2">
    <source>
        <dbReference type="ARBA" id="ARBA00022729"/>
    </source>
</evidence>
<evidence type="ECO:0000259" key="5">
    <source>
        <dbReference type="SMART" id="SM00079"/>
    </source>
</evidence>
<feature type="domain" description="Ionotropic glutamate receptor C-terminal" evidence="5">
    <location>
        <begin position="41"/>
        <end position="257"/>
    </location>
</feature>
<comment type="similarity">
    <text evidence="1">Belongs to the bacterial solute-binding protein 3 family.</text>
</comment>
<dbReference type="Pfam" id="PF00497">
    <property type="entry name" value="SBP_bac_3"/>
    <property type="match status" value="1"/>
</dbReference>
<protein>
    <submittedName>
        <fullName evidence="6">Polar amino acid transport system substrate-binding protein</fullName>
    </submittedName>
</protein>
<dbReference type="GO" id="GO:0015276">
    <property type="term" value="F:ligand-gated monoatomic ion channel activity"/>
    <property type="evidence" value="ECO:0007669"/>
    <property type="project" value="InterPro"/>
</dbReference>
<dbReference type="Proteomes" id="UP000198654">
    <property type="component" value="Unassembled WGS sequence"/>
</dbReference>
<dbReference type="STRING" id="119000.SAMN05661010_02632"/>
<dbReference type="PANTHER" id="PTHR35936:SF17">
    <property type="entry name" value="ARGININE-BINDING EXTRACELLULAR PROTEIN ARTP"/>
    <property type="match status" value="1"/>
</dbReference>